<reference evidence="5" key="2">
    <citation type="journal article" date="2021" name="PeerJ">
        <title>Extensive microbial diversity within the chicken gut microbiome revealed by metagenomics and culture.</title>
        <authorList>
            <person name="Gilroy R."/>
            <person name="Ravi A."/>
            <person name="Getino M."/>
            <person name="Pursley I."/>
            <person name="Horton D.L."/>
            <person name="Alikhan N.F."/>
            <person name="Baker D."/>
            <person name="Gharbi K."/>
            <person name="Hall N."/>
            <person name="Watson M."/>
            <person name="Adriaenssens E.M."/>
            <person name="Foster-Nyarko E."/>
            <person name="Jarju S."/>
            <person name="Secka A."/>
            <person name="Antonio M."/>
            <person name="Oren A."/>
            <person name="Chaudhuri R.R."/>
            <person name="La Ragione R."/>
            <person name="Hildebrand F."/>
            <person name="Pallen M.J."/>
        </authorList>
    </citation>
    <scope>NUCLEOTIDE SEQUENCE</scope>
    <source>
        <strain evidence="5">ChiHcec3-6078</strain>
    </source>
</reference>
<comment type="similarity">
    <text evidence="1">Belongs to the peptidase M20 family.</text>
</comment>
<dbReference type="EMBL" id="DVMP01000005">
    <property type="protein sequence ID" value="HIU24932.1"/>
    <property type="molecule type" value="Genomic_DNA"/>
</dbReference>
<dbReference type="Gene3D" id="3.40.630.10">
    <property type="entry name" value="Zn peptidases"/>
    <property type="match status" value="1"/>
</dbReference>
<evidence type="ECO:0000256" key="3">
    <source>
        <dbReference type="PIRSR" id="PIRSR001235-1"/>
    </source>
</evidence>
<dbReference type="AlphaFoldDB" id="A0A9D1HZ35"/>
<protein>
    <submittedName>
        <fullName evidence="5">Zn-dependent hydrolase</fullName>
    </submittedName>
</protein>
<sequence length="426" mass="47811">MYKCSLERMSDKIRTFAKYGDAGHGGITRYSLSPEANMARAEFKKRMEAIGAKVECDDVACMYATIEGSDPNAKRIVMGSHCDSVKNGGNYDGILGVMTGMEVLETVVKENIPHKHPLTAMIWTNEEGSLYPPAMMVSGIICNDYLPPELAKNFKYENMMKSKPMDESEFANFGEALAASPYKGDKANRISPDKYCAMFEAHLEQGPILEDNGNEVGAVQLVMGMFNYRVRFHGFTAHAGTFPMAKRHDALYAAAAFLCEMHKRFDELNEGQDPEFVYTTGEIYVHPGIHTCINDEAEFSLDVRHPDPELRQKVMDILKEMAAEEWCKCTCDIEEQWVRDTVYFDKNLVGFVEESMEEMGVKWQKILSGAGHDAQFCAYMIPTTMLFARTKAGLSHCEDERVSDEDCTTVATATLNAVLKADKFYD</sequence>
<dbReference type="GO" id="GO:0016813">
    <property type="term" value="F:hydrolase activity, acting on carbon-nitrogen (but not peptide) bonds, in linear amidines"/>
    <property type="evidence" value="ECO:0007669"/>
    <property type="project" value="InterPro"/>
</dbReference>
<dbReference type="Pfam" id="PF01546">
    <property type="entry name" value="Peptidase_M20"/>
    <property type="match status" value="1"/>
</dbReference>
<feature type="binding site" evidence="3">
    <location>
        <position position="81"/>
    </location>
    <ligand>
        <name>Zn(2+)</name>
        <dbReference type="ChEBI" id="CHEBI:29105"/>
        <label>1</label>
    </ligand>
</feature>
<evidence type="ECO:0000259" key="4">
    <source>
        <dbReference type="Pfam" id="PF07687"/>
    </source>
</evidence>
<evidence type="ECO:0000256" key="2">
    <source>
        <dbReference type="ARBA" id="ARBA00022801"/>
    </source>
</evidence>
<gene>
    <name evidence="5" type="ORF">IAC50_00345</name>
</gene>
<keyword evidence="3" id="KW-0479">Metal-binding</keyword>
<comment type="caution">
    <text evidence="5">The sequence shown here is derived from an EMBL/GenBank/DDBJ whole genome shotgun (WGS) entry which is preliminary data.</text>
</comment>
<comment type="cofactor">
    <cofactor evidence="3">
        <name>Zn(2+)</name>
        <dbReference type="ChEBI" id="CHEBI:29105"/>
    </cofactor>
    <text evidence="3">Binds 2 Zn(2+) ions per subunit.</text>
</comment>
<dbReference type="InterPro" id="IPR011650">
    <property type="entry name" value="Peptidase_M20_dimer"/>
</dbReference>
<evidence type="ECO:0000256" key="1">
    <source>
        <dbReference type="ARBA" id="ARBA00006153"/>
    </source>
</evidence>
<dbReference type="NCBIfam" id="NF006771">
    <property type="entry name" value="PRK09290.1-5"/>
    <property type="match status" value="1"/>
</dbReference>
<feature type="binding site" evidence="3">
    <location>
        <position position="127"/>
    </location>
    <ligand>
        <name>Zn(2+)</name>
        <dbReference type="ChEBI" id="CHEBI:29105"/>
        <label>2</label>
    </ligand>
</feature>
<proteinExistence type="inferred from homology"/>
<keyword evidence="2 5" id="KW-0378">Hydrolase</keyword>
<accession>A0A9D1HZ35</accession>
<dbReference type="NCBIfam" id="TIGR01879">
    <property type="entry name" value="hydantase"/>
    <property type="match status" value="1"/>
</dbReference>
<name>A0A9D1HZ35_9FIRM</name>
<feature type="binding site" evidence="3">
    <location>
        <position position="396"/>
    </location>
    <ligand>
        <name>Zn(2+)</name>
        <dbReference type="ChEBI" id="CHEBI:29105"/>
        <label>2</label>
    </ligand>
</feature>
<dbReference type="SUPFAM" id="SSF55031">
    <property type="entry name" value="Bacterial exopeptidase dimerisation domain"/>
    <property type="match status" value="1"/>
</dbReference>
<reference evidence="5" key="1">
    <citation type="submission" date="2020-10" db="EMBL/GenBank/DDBJ databases">
        <authorList>
            <person name="Gilroy R."/>
        </authorList>
    </citation>
    <scope>NUCLEOTIDE SEQUENCE</scope>
    <source>
        <strain evidence="5">ChiHcec3-6078</strain>
    </source>
</reference>
<feature type="binding site" evidence="3">
    <location>
        <position position="202"/>
    </location>
    <ligand>
        <name>Zn(2+)</name>
        <dbReference type="ChEBI" id="CHEBI:29105"/>
        <label>1</label>
    </ligand>
</feature>
<feature type="binding site" evidence="3">
    <location>
        <position position="92"/>
    </location>
    <ligand>
        <name>Zn(2+)</name>
        <dbReference type="ChEBI" id="CHEBI:29105"/>
        <label>1</label>
    </ligand>
</feature>
<dbReference type="PIRSF" id="PIRSF001235">
    <property type="entry name" value="Amidase_carbamoylase"/>
    <property type="match status" value="1"/>
</dbReference>
<keyword evidence="3" id="KW-0862">Zinc</keyword>
<evidence type="ECO:0000313" key="5">
    <source>
        <dbReference type="EMBL" id="HIU24932.1"/>
    </source>
</evidence>
<organism evidence="5 6">
    <name type="scientific">Candidatus Allocopromorpha excrementigallinarum</name>
    <dbReference type="NCBI Taxonomy" id="2840742"/>
    <lineage>
        <taxon>Bacteria</taxon>
        <taxon>Bacillati</taxon>
        <taxon>Bacillota</taxon>
        <taxon>Clostridia</taxon>
        <taxon>Eubacteriales</taxon>
        <taxon>Eubacteriaceae</taxon>
        <taxon>Eubacteriaceae incertae sedis</taxon>
        <taxon>Candidatus Allocopromorpha</taxon>
    </lineage>
</organism>
<dbReference type="PANTHER" id="PTHR32494">
    <property type="entry name" value="ALLANTOATE DEIMINASE-RELATED"/>
    <property type="match status" value="1"/>
</dbReference>
<dbReference type="Gene3D" id="3.30.70.360">
    <property type="match status" value="1"/>
</dbReference>
<evidence type="ECO:0000313" key="6">
    <source>
        <dbReference type="Proteomes" id="UP000824090"/>
    </source>
</evidence>
<dbReference type="InterPro" id="IPR002933">
    <property type="entry name" value="Peptidase_M20"/>
</dbReference>
<feature type="binding site" evidence="3">
    <location>
        <position position="92"/>
    </location>
    <ligand>
        <name>Zn(2+)</name>
        <dbReference type="ChEBI" id="CHEBI:29105"/>
        <label>2</label>
    </ligand>
</feature>
<dbReference type="InterPro" id="IPR010158">
    <property type="entry name" value="Amidase_Cbmase"/>
</dbReference>
<dbReference type="SUPFAM" id="SSF53187">
    <property type="entry name" value="Zn-dependent exopeptidases"/>
    <property type="match status" value="1"/>
</dbReference>
<dbReference type="InterPro" id="IPR036264">
    <property type="entry name" value="Bact_exopeptidase_dim_dom"/>
</dbReference>
<dbReference type="Pfam" id="PF07687">
    <property type="entry name" value="M20_dimer"/>
    <property type="match status" value="1"/>
</dbReference>
<dbReference type="GO" id="GO:0046872">
    <property type="term" value="F:metal ion binding"/>
    <property type="evidence" value="ECO:0007669"/>
    <property type="project" value="UniProtKB-KW"/>
</dbReference>
<dbReference type="Proteomes" id="UP000824090">
    <property type="component" value="Unassembled WGS sequence"/>
</dbReference>
<feature type="domain" description="Peptidase M20 dimerisation" evidence="4">
    <location>
        <begin position="224"/>
        <end position="325"/>
    </location>
</feature>
<dbReference type="PANTHER" id="PTHR32494:SF5">
    <property type="entry name" value="ALLANTOATE AMIDOHYDROLASE"/>
    <property type="match status" value="1"/>
</dbReference>